<proteinExistence type="predicted"/>
<accession>A0ABD3XYY7</accession>
<evidence type="ECO:0000256" key="2">
    <source>
        <dbReference type="ARBA" id="ARBA00022771"/>
    </source>
</evidence>
<dbReference type="Pfam" id="PF13445">
    <property type="entry name" value="zf-RING_UBOX"/>
    <property type="match status" value="1"/>
</dbReference>
<evidence type="ECO:0000313" key="6">
    <source>
        <dbReference type="EMBL" id="KAL3891424.1"/>
    </source>
</evidence>
<evidence type="ECO:0000256" key="3">
    <source>
        <dbReference type="ARBA" id="ARBA00022833"/>
    </source>
</evidence>
<sequence length="94" mass="10419">MMAAAKIETEEGPCCPICLEQFNIPRQLPCAHSFCEKCLQSHITTQAGKITELSNIKCPVCRNPAGPFIKDRPTSEWATLFPVNTVLQSIFPVK</sequence>
<keyword evidence="2 4" id="KW-0863">Zinc-finger</keyword>
<dbReference type="InterPro" id="IPR001841">
    <property type="entry name" value="Znf_RING"/>
</dbReference>
<reference evidence="6 7" key="1">
    <citation type="submission" date="2024-11" db="EMBL/GenBank/DDBJ databases">
        <title>Chromosome-level genome assembly of the freshwater bivalve Anodonta woodiana.</title>
        <authorList>
            <person name="Chen X."/>
        </authorList>
    </citation>
    <scope>NUCLEOTIDE SEQUENCE [LARGE SCALE GENOMIC DNA]</scope>
    <source>
        <strain evidence="6">MN2024</strain>
        <tissue evidence="6">Gills</tissue>
    </source>
</reference>
<dbReference type="PANTHER" id="PTHR25462">
    <property type="entry name" value="BONUS, ISOFORM C-RELATED"/>
    <property type="match status" value="1"/>
</dbReference>
<dbReference type="EMBL" id="JBJQND010000001">
    <property type="protein sequence ID" value="KAL3891424.1"/>
    <property type="molecule type" value="Genomic_DNA"/>
</dbReference>
<name>A0ABD3XYY7_SINWO</name>
<evidence type="ECO:0000256" key="1">
    <source>
        <dbReference type="ARBA" id="ARBA00022723"/>
    </source>
</evidence>
<keyword evidence="1" id="KW-0479">Metal-binding</keyword>
<dbReference type="Proteomes" id="UP001634394">
    <property type="component" value="Unassembled WGS sequence"/>
</dbReference>
<evidence type="ECO:0000256" key="4">
    <source>
        <dbReference type="PROSITE-ProRule" id="PRU00175"/>
    </source>
</evidence>
<dbReference type="Gene3D" id="3.30.40.10">
    <property type="entry name" value="Zinc/RING finger domain, C3HC4 (zinc finger)"/>
    <property type="match status" value="1"/>
</dbReference>
<dbReference type="SUPFAM" id="SSF57850">
    <property type="entry name" value="RING/U-box"/>
    <property type="match status" value="1"/>
</dbReference>
<evidence type="ECO:0000259" key="5">
    <source>
        <dbReference type="PROSITE" id="PS50089"/>
    </source>
</evidence>
<dbReference type="PROSITE" id="PS00518">
    <property type="entry name" value="ZF_RING_1"/>
    <property type="match status" value="1"/>
</dbReference>
<dbReference type="InterPro" id="IPR047153">
    <property type="entry name" value="TRIM45/56/19-like"/>
</dbReference>
<feature type="domain" description="RING-type" evidence="5">
    <location>
        <begin position="15"/>
        <end position="62"/>
    </location>
</feature>
<dbReference type="InterPro" id="IPR013083">
    <property type="entry name" value="Znf_RING/FYVE/PHD"/>
</dbReference>
<dbReference type="InterPro" id="IPR017907">
    <property type="entry name" value="Znf_RING_CS"/>
</dbReference>
<keyword evidence="3" id="KW-0862">Zinc</keyword>
<dbReference type="AlphaFoldDB" id="A0ABD3XYY7"/>
<dbReference type="PANTHER" id="PTHR25462:SF296">
    <property type="entry name" value="MEIOTIC P26, ISOFORM F"/>
    <property type="match status" value="1"/>
</dbReference>
<evidence type="ECO:0000313" key="7">
    <source>
        <dbReference type="Proteomes" id="UP001634394"/>
    </source>
</evidence>
<dbReference type="InterPro" id="IPR027370">
    <property type="entry name" value="Znf-RING_euk"/>
</dbReference>
<gene>
    <name evidence="6" type="ORF">ACJMK2_003686</name>
</gene>
<dbReference type="GO" id="GO:0008270">
    <property type="term" value="F:zinc ion binding"/>
    <property type="evidence" value="ECO:0007669"/>
    <property type="project" value="UniProtKB-KW"/>
</dbReference>
<dbReference type="PROSITE" id="PS50089">
    <property type="entry name" value="ZF_RING_2"/>
    <property type="match status" value="1"/>
</dbReference>
<keyword evidence="7" id="KW-1185">Reference proteome</keyword>
<protein>
    <recommendedName>
        <fullName evidence="5">RING-type domain-containing protein</fullName>
    </recommendedName>
</protein>
<comment type="caution">
    <text evidence="6">The sequence shown here is derived from an EMBL/GenBank/DDBJ whole genome shotgun (WGS) entry which is preliminary data.</text>
</comment>
<dbReference type="SMART" id="SM00184">
    <property type="entry name" value="RING"/>
    <property type="match status" value="1"/>
</dbReference>
<organism evidence="6 7">
    <name type="scientific">Sinanodonta woodiana</name>
    <name type="common">Chinese pond mussel</name>
    <name type="synonym">Anodonta woodiana</name>
    <dbReference type="NCBI Taxonomy" id="1069815"/>
    <lineage>
        <taxon>Eukaryota</taxon>
        <taxon>Metazoa</taxon>
        <taxon>Spiralia</taxon>
        <taxon>Lophotrochozoa</taxon>
        <taxon>Mollusca</taxon>
        <taxon>Bivalvia</taxon>
        <taxon>Autobranchia</taxon>
        <taxon>Heteroconchia</taxon>
        <taxon>Palaeoheterodonta</taxon>
        <taxon>Unionida</taxon>
        <taxon>Unionoidea</taxon>
        <taxon>Unionidae</taxon>
        <taxon>Unioninae</taxon>
        <taxon>Sinanodonta</taxon>
    </lineage>
</organism>